<proteinExistence type="predicted"/>
<dbReference type="EMBL" id="LR797814">
    <property type="protein sequence ID" value="CAB4240594.1"/>
    <property type="molecule type" value="Genomic_DNA"/>
</dbReference>
<accession>A0A6J5TAT5</accession>
<evidence type="ECO:0000313" key="1">
    <source>
        <dbReference type="EMBL" id="CAB4240594.1"/>
    </source>
</evidence>
<protein>
    <recommendedName>
        <fullName evidence="2">Terminase small subunit</fullName>
    </recommendedName>
</protein>
<evidence type="ECO:0008006" key="2">
    <source>
        <dbReference type="Google" id="ProtNLM"/>
    </source>
</evidence>
<sequence length="127" mass="13865">MAEALKHKMEIAIAIRRQIGAGVAMKVILDFIQQFKDAPSSMNGMYKTYRADIADARANLQEEMGSVVINAAKGGDWKAAELVLRSKAGWSPTQTIVEGEPEDETSDTGAIDDLLALLGKKKKEKEE</sequence>
<name>A0A6J5TAT5_9CAUD</name>
<organism evidence="1">
    <name type="scientific">uncultured Caudovirales phage</name>
    <dbReference type="NCBI Taxonomy" id="2100421"/>
    <lineage>
        <taxon>Viruses</taxon>
        <taxon>Duplodnaviria</taxon>
        <taxon>Heunggongvirae</taxon>
        <taxon>Uroviricota</taxon>
        <taxon>Caudoviricetes</taxon>
        <taxon>Peduoviridae</taxon>
        <taxon>Maltschvirus</taxon>
        <taxon>Maltschvirus maltsch</taxon>
    </lineage>
</organism>
<gene>
    <name evidence="1" type="ORF">UFOVP3_55</name>
</gene>
<reference evidence="1" key="1">
    <citation type="submission" date="2020-05" db="EMBL/GenBank/DDBJ databases">
        <authorList>
            <person name="Chiriac C."/>
            <person name="Salcher M."/>
            <person name="Ghai R."/>
            <person name="Kavagutti S V."/>
        </authorList>
    </citation>
    <scope>NUCLEOTIDE SEQUENCE</scope>
</reference>